<feature type="transmembrane region" description="Helical" evidence="1">
    <location>
        <begin position="83"/>
        <end position="100"/>
    </location>
</feature>
<name>A0A6L3VAK4_9BACI</name>
<comment type="caution">
    <text evidence="3">The sequence shown here is derived from an EMBL/GenBank/DDBJ whole genome shotgun (WGS) entry which is preliminary data.</text>
</comment>
<feature type="transmembrane region" description="Helical" evidence="1">
    <location>
        <begin position="7"/>
        <end position="23"/>
    </location>
</feature>
<feature type="transmembrane region" description="Helical" evidence="1">
    <location>
        <begin position="61"/>
        <end position="77"/>
    </location>
</feature>
<sequence>MMKIRSLLNALIGIWFFIAPWVMDFSDQSGALWLSLIFGAIQVICALCGYDKFGWRSWQNWIVLLTGIWFIIFPFIYSLSDGVVWSSVILGIITAVFSLWNMGSTSNSTEINN</sequence>
<feature type="domain" description="SPW repeat-containing integral membrane" evidence="2">
    <location>
        <begin position="6"/>
        <end position="99"/>
    </location>
</feature>
<gene>
    <name evidence="3" type="ORF">F7731_11530</name>
</gene>
<evidence type="ECO:0000313" key="4">
    <source>
        <dbReference type="Proteomes" id="UP000481030"/>
    </source>
</evidence>
<protein>
    <submittedName>
        <fullName evidence="3">SPW repeat protein</fullName>
    </submittedName>
</protein>
<dbReference type="AlphaFoldDB" id="A0A6L3VAK4"/>
<dbReference type="InterPro" id="IPR005530">
    <property type="entry name" value="SPW"/>
</dbReference>
<evidence type="ECO:0000256" key="1">
    <source>
        <dbReference type="SAM" id="Phobius"/>
    </source>
</evidence>
<evidence type="ECO:0000313" key="3">
    <source>
        <dbReference type="EMBL" id="KAB2336128.1"/>
    </source>
</evidence>
<reference evidence="3 4" key="1">
    <citation type="journal article" date="2016" name="Antonie Van Leeuwenhoek">
        <title>Bacillus depressus sp. nov., isolated from soil of a sunflower field.</title>
        <authorList>
            <person name="Wei X."/>
            <person name="Xin D."/>
            <person name="Xin Y."/>
            <person name="Zhang H."/>
            <person name="Wang T."/>
            <person name="Zhang J."/>
        </authorList>
    </citation>
    <scope>NUCLEOTIDE SEQUENCE [LARGE SCALE GENOMIC DNA]</scope>
    <source>
        <strain evidence="3 4">BZ1</strain>
    </source>
</reference>
<evidence type="ECO:0000259" key="2">
    <source>
        <dbReference type="Pfam" id="PF03779"/>
    </source>
</evidence>
<keyword evidence="1" id="KW-1133">Transmembrane helix</keyword>
<dbReference type="Pfam" id="PF03779">
    <property type="entry name" value="SPW"/>
    <property type="match status" value="1"/>
</dbReference>
<organism evidence="3 4">
    <name type="scientific">Cytobacillus depressus</name>
    <dbReference type="NCBI Taxonomy" id="1602942"/>
    <lineage>
        <taxon>Bacteria</taxon>
        <taxon>Bacillati</taxon>
        <taxon>Bacillota</taxon>
        <taxon>Bacilli</taxon>
        <taxon>Bacillales</taxon>
        <taxon>Bacillaceae</taxon>
        <taxon>Cytobacillus</taxon>
    </lineage>
</organism>
<accession>A0A6L3VAK4</accession>
<keyword evidence="1" id="KW-0472">Membrane</keyword>
<dbReference type="Proteomes" id="UP000481030">
    <property type="component" value="Unassembled WGS sequence"/>
</dbReference>
<keyword evidence="4" id="KW-1185">Reference proteome</keyword>
<dbReference type="EMBL" id="WBOS01000004">
    <property type="protein sequence ID" value="KAB2336128.1"/>
    <property type="molecule type" value="Genomic_DNA"/>
</dbReference>
<dbReference type="OrthoDB" id="32521at2"/>
<proteinExistence type="predicted"/>
<keyword evidence="1" id="KW-0812">Transmembrane</keyword>
<feature type="transmembrane region" description="Helical" evidence="1">
    <location>
        <begin position="29"/>
        <end position="49"/>
    </location>
</feature>